<dbReference type="GeneID" id="110986028"/>
<reference evidence="4" key="1">
    <citation type="submission" date="2025-08" db="UniProtKB">
        <authorList>
            <consortium name="RefSeq"/>
        </authorList>
    </citation>
    <scope>IDENTIFICATION</scope>
</reference>
<feature type="region of interest" description="Disordered" evidence="2">
    <location>
        <begin position="792"/>
        <end position="820"/>
    </location>
</feature>
<dbReference type="Proteomes" id="UP000694845">
    <property type="component" value="Unplaced"/>
</dbReference>
<feature type="coiled-coil region" evidence="1">
    <location>
        <begin position="255"/>
        <end position="327"/>
    </location>
</feature>
<feature type="coiled-coil region" evidence="1">
    <location>
        <begin position="105"/>
        <end position="139"/>
    </location>
</feature>
<feature type="compositionally biased region" description="Basic and acidic residues" evidence="2">
    <location>
        <begin position="721"/>
        <end position="747"/>
    </location>
</feature>
<evidence type="ECO:0000256" key="2">
    <source>
        <dbReference type="SAM" id="MobiDB-lite"/>
    </source>
</evidence>
<evidence type="ECO:0000256" key="1">
    <source>
        <dbReference type="SAM" id="Coils"/>
    </source>
</evidence>
<feature type="region of interest" description="Disordered" evidence="2">
    <location>
        <begin position="903"/>
        <end position="925"/>
    </location>
</feature>
<feature type="compositionally biased region" description="Basic and acidic residues" evidence="2">
    <location>
        <begin position="903"/>
        <end position="912"/>
    </location>
</feature>
<feature type="coiled-coil region" evidence="1">
    <location>
        <begin position="429"/>
        <end position="470"/>
    </location>
</feature>
<keyword evidence="1" id="KW-0175">Coiled coil</keyword>
<dbReference type="OMA" id="TFDQGMQ"/>
<dbReference type="KEGG" id="aplc:110986028"/>
<dbReference type="OrthoDB" id="6159341at2759"/>
<feature type="compositionally biased region" description="Polar residues" evidence="2">
    <location>
        <begin position="559"/>
        <end position="575"/>
    </location>
</feature>
<protein>
    <submittedName>
        <fullName evidence="4">Uncharacterized protein LOC110986028</fullName>
    </submittedName>
</protein>
<feature type="region of interest" description="Disordered" evidence="2">
    <location>
        <begin position="1073"/>
        <end position="1104"/>
    </location>
</feature>
<evidence type="ECO:0000313" key="4">
    <source>
        <dbReference type="RefSeq" id="XP_022103303.1"/>
    </source>
</evidence>
<evidence type="ECO:0000313" key="3">
    <source>
        <dbReference type="Proteomes" id="UP000694845"/>
    </source>
</evidence>
<name>A0A8B7ZCA9_ACAPL</name>
<feature type="compositionally biased region" description="Basic and acidic residues" evidence="2">
    <location>
        <begin position="496"/>
        <end position="512"/>
    </location>
</feature>
<sequence length="1328" mass="149569">MSYRSRKLLQTGQGKRAEADAHAALRPMVAPTVDSGPVNSLGFSIPIPSIRQADIQEGLGDITSRLNRALSQYANVYDDDEVSEDVDWATEGQAVSRRVGVQDERKEFQARYESITARVEAMERERTELMNSMAEWLEAEPVQWIPTPDSQATTDDSEPSRASFGDQLLNTKMEFEKLRHMNHEKERLGSQGQDTELLQEESSKLQMKVITKFKKLYETRKLAATRRTFGAHWKHASDEIVGLLRRIRSEGTDHIDALEDEIEKAMTAIQRQAEEMIRLEGKIREKEEMVEKWSTENAKLTNDNLLLNSEKEKCRDIIRKLKKALIEERRKRGTPTTDEDVENIGEGKVTQKLEEKVPQQKDQLGARRAPAGRDVKGERVICRLCRRRIEGGAEMGRSEQAEAKATERSDEAELVERQALADDVIPGDLETLQEENNWLTARVNQLEQRLIEKETQMMKLEFQLSELMEAVKTSSPQMIETLSMTDPVSAKGVNRAGRDKQAPGTKQMEERPSGGGTDGRESSFVASSKPAAGRKTSSLTVPRVTKPSSKQSAKRRTGEQQPIKQQSQSNLTQAAGASPQRKERRDYAAEILQLTEERDKVQGELVTLKGQLMRAQRELVTLKYASSAPASMGPRGGPLQGPEENGGEHRHDVPGRSKEGSGVSLSTTQIPSKTTTAQETPAKPKPQAVVKYDDEFQAYAELMRKDQDSRPARKMSRPCQKPKDTGRGKQDKRDQSQAKEGEEEQAKDLVQMEEYLTFDQGMQTDPQMDPLGQWSYVPSLKKRRKIDPLPVLTTRSSTDTPSDKAPIAQPPIEWTHFDPTGPITPMADHKRASISRQMRAGEEPATVDTGGIVEFVERELGRIVQGINGFTGYLKRLIQREVADVIVANQDIRRRLSEATLRKLDQGNKDSAHPSADGGRRSRALATPIRRGRFEVMKDNRPSKFAAKNAYASLQSGERRFFHSASPIPSWNIHSKIPSPSYADYIGPWSTFARDHIAMADEAATQRTLASPHDTVCVRLQRQIEMIGHHAIDVLKGTVVFFKETFTRQIEEYNTIHGAFGIRQELKTLMAPSVTPSENRDGITDSRKEVAEAEATSDRAEVPSLEPPLKLTRSISHNSFLEFRNVNYVQDNRRVDFKTSPKEYPLQTQSLSSIQSSHRYLPALSLYEKQKPRNRYEVELPKATLPRRGLVTLEVKDAVANMAAKGVDTKRRSRPVAISHRGLLARQREILAKQGTTPQDARKQGTDHLTTTLELKQHILQLQANQLYQNTEQNSLPTVELEADNRKNLPPLDNERRRIIIHAQDQLRGTVQLWDKYAGLLSDGRSPE</sequence>
<dbReference type="RefSeq" id="XP_022103303.1">
    <property type="nucleotide sequence ID" value="XM_022247611.1"/>
</dbReference>
<feature type="region of interest" description="Disordered" evidence="2">
    <location>
        <begin position="484"/>
        <end position="587"/>
    </location>
</feature>
<organism evidence="3 4">
    <name type="scientific">Acanthaster planci</name>
    <name type="common">Crown-of-thorns starfish</name>
    <dbReference type="NCBI Taxonomy" id="133434"/>
    <lineage>
        <taxon>Eukaryota</taxon>
        <taxon>Metazoa</taxon>
        <taxon>Echinodermata</taxon>
        <taxon>Eleutherozoa</taxon>
        <taxon>Asterozoa</taxon>
        <taxon>Asteroidea</taxon>
        <taxon>Valvatacea</taxon>
        <taxon>Valvatida</taxon>
        <taxon>Acanthasteridae</taxon>
        <taxon>Acanthaster</taxon>
    </lineage>
</organism>
<proteinExistence type="predicted"/>
<feature type="compositionally biased region" description="Basic and acidic residues" evidence="2">
    <location>
        <begin position="1078"/>
        <end position="1101"/>
    </location>
</feature>
<feature type="region of interest" description="Disordered" evidence="2">
    <location>
        <begin position="626"/>
        <end position="749"/>
    </location>
</feature>
<feature type="compositionally biased region" description="Basic and acidic residues" evidence="2">
    <location>
        <begin position="702"/>
        <end position="711"/>
    </location>
</feature>
<keyword evidence="3" id="KW-1185">Reference proteome</keyword>
<feature type="compositionally biased region" description="Polar residues" evidence="2">
    <location>
        <begin position="535"/>
        <end position="551"/>
    </location>
</feature>
<gene>
    <name evidence="4" type="primary">LOC110986028</name>
</gene>
<feature type="compositionally biased region" description="Basic and acidic residues" evidence="2">
    <location>
        <begin position="646"/>
        <end position="659"/>
    </location>
</feature>
<feature type="compositionally biased region" description="Polar residues" evidence="2">
    <location>
        <begin position="663"/>
        <end position="679"/>
    </location>
</feature>
<accession>A0A8B7ZCA9</accession>